<dbReference type="InParanoid" id="D2VJH7"/>
<dbReference type="AlphaFoldDB" id="D2VJH7"/>
<keyword evidence="3" id="KW-1185">Reference proteome</keyword>
<protein>
    <submittedName>
        <fullName evidence="2">Predicted protein</fullName>
    </submittedName>
</protein>
<evidence type="ECO:0000313" key="2">
    <source>
        <dbReference type="EMBL" id="EFC42946.1"/>
    </source>
</evidence>
<dbReference type="KEGG" id="ngr:NAEGRDRAFT_69042"/>
<dbReference type="VEuPathDB" id="AmoebaDB:NAEGRDRAFT_69042"/>
<sequence length="572" mass="67385">MGQSLAAEHSHLFLAPPTSISYPIPFQSRDDFTQDAHQFRIDFHSVSHEDYQRSFSTKGFYVRSCVNFMNKEEQIQQCRTELQDEIAKLLDDHDKKNNSEFTTREQRVMTKIVEREINLASNRLIQSSEAFATIPLQRVVDNYYIEFEKQVIKPLEGLEQGFEKCFVLFYETLWKQVVVNRSFDEGNNEKVNTDGQEEVYFDIGMKITERGNHVEISYWSLMDYHGTCERKLTIPYDLKNMASIFKELLVREDKERVEPISVFNFLFKMSLLIEKIKFLTLVDQCKSKDSILLKSICINRCFLDRDTILNVDEERDLTDEENDIIFQNSVERFEIQREKTIEKIVSEHLGKIKIKDEGINLVCKKGIIEKKREELTEEFLGNERLFINNELILHSQPVKEIPLTEKIPPQYLFEPIEIPKEKRQEKFVDFVYKTRGFKVQSDQLLDDMRFSKIIDRNTVKREKKAEVPNFNLPVTPKTSQDNGVIARTASTLISEYLRNVSLRNFAFEQYKNDRLSIMQNRLGNVGGRDHFTTLLIRRMRNRLKYLLAQPNHKVSTEKKEEAIIGFLRMLSQ</sequence>
<feature type="coiled-coil region" evidence="1">
    <location>
        <begin position="68"/>
        <end position="99"/>
    </location>
</feature>
<dbReference type="Proteomes" id="UP000006671">
    <property type="component" value="Unassembled WGS sequence"/>
</dbReference>
<dbReference type="EMBL" id="GG738876">
    <property type="protein sequence ID" value="EFC42946.1"/>
    <property type="molecule type" value="Genomic_DNA"/>
</dbReference>
<organism evidence="3">
    <name type="scientific">Naegleria gruberi</name>
    <name type="common">Amoeba</name>
    <dbReference type="NCBI Taxonomy" id="5762"/>
    <lineage>
        <taxon>Eukaryota</taxon>
        <taxon>Discoba</taxon>
        <taxon>Heterolobosea</taxon>
        <taxon>Tetramitia</taxon>
        <taxon>Eutetramitia</taxon>
        <taxon>Vahlkampfiidae</taxon>
        <taxon>Naegleria</taxon>
    </lineage>
</organism>
<dbReference type="RefSeq" id="XP_002675690.1">
    <property type="nucleotide sequence ID" value="XM_002675644.1"/>
</dbReference>
<reference evidence="2 3" key="1">
    <citation type="journal article" date="2010" name="Cell">
        <title>The genome of Naegleria gruberi illuminates early eukaryotic versatility.</title>
        <authorList>
            <person name="Fritz-Laylin L.K."/>
            <person name="Prochnik S.E."/>
            <person name="Ginger M.L."/>
            <person name="Dacks J.B."/>
            <person name="Carpenter M.L."/>
            <person name="Field M.C."/>
            <person name="Kuo A."/>
            <person name="Paredez A."/>
            <person name="Chapman J."/>
            <person name="Pham J."/>
            <person name="Shu S."/>
            <person name="Neupane R."/>
            <person name="Cipriano M."/>
            <person name="Mancuso J."/>
            <person name="Tu H."/>
            <person name="Salamov A."/>
            <person name="Lindquist E."/>
            <person name="Shapiro H."/>
            <person name="Lucas S."/>
            <person name="Grigoriev I.V."/>
            <person name="Cande W.Z."/>
            <person name="Fulton C."/>
            <person name="Rokhsar D.S."/>
            <person name="Dawson S.C."/>
        </authorList>
    </citation>
    <scope>NUCLEOTIDE SEQUENCE [LARGE SCALE GENOMIC DNA]</scope>
    <source>
        <strain evidence="2 3">NEG-M</strain>
    </source>
</reference>
<gene>
    <name evidence="2" type="ORF">NAEGRDRAFT_69042</name>
</gene>
<dbReference type="GeneID" id="8853016"/>
<accession>D2VJH7</accession>
<evidence type="ECO:0000313" key="3">
    <source>
        <dbReference type="Proteomes" id="UP000006671"/>
    </source>
</evidence>
<proteinExistence type="predicted"/>
<dbReference type="OMA" id="WDESTIV"/>
<name>D2VJH7_NAEGR</name>
<keyword evidence="1" id="KW-0175">Coiled coil</keyword>
<evidence type="ECO:0000256" key="1">
    <source>
        <dbReference type="SAM" id="Coils"/>
    </source>
</evidence>
<dbReference type="OrthoDB" id="10517632at2759"/>